<dbReference type="InterPro" id="IPR054722">
    <property type="entry name" value="PolX-like_BBD"/>
</dbReference>
<feature type="compositionally biased region" description="Basic and acidic residues" evidence="18">
    <location>
        <begin position="1064"/>
        <end position="1085"/>
    </location>
</feature>
<organism evidence="20 21">
    <name type="scientific">Tanacetum coccineum</name>
    <dbReference type="NCBI Taxonomy" id="301880"/>
    <lineage>
        <taxon>Eukaryota</taxon>
        <taxon>Viridiplantae</taxon>
        <taxon>Streptophyta</taxon>
        <taxon>Embryophyta</taxon>
        <taxon>Tracheophyta</taxon>
        <taxon>Spermatophyta</taxon>
        <taxon>Magnoliopsida</taxon>
        <taxon>eudicotyledons</taxon>
        <taxon>Gunneridae</taxon>
        <taxon>Pentapetalae</taxon>
        <taxon>asterids</taxon>
        <taxon>campanulids</taxon>
        <taxon>Asterales</taxon>
        <taxon>Asteraceae</taxon>
        <taxon>Asteroideae</taxon>
        <taxon>Anthemideae</taxon>
        <taxon>Anthemidinae</taxon>
        <taxon>Tanacetum</taxon>
    </lineage>
</organism>
<dbReference type="Pfam" id="PF00665">
    <property type="entry name" value="rve"/>
    <property type="match status" value="1"/>
</dbReference>
<dbReference type="SUPFAM" id="SSF53098">
    <property type="entry name" value="Ribonuclease H-like"/>
    <property type="match status" value="2"/>
</dbReference>
<keyword evidence="11" id="KW-0229">DNA integration</keyword>
<keyword evidence="12" id="KW-0695">RNA-directed DNA polymerase</keyword>
<keyword evidence="6" id="KW-0547">Nucleotide-binding</keyword>
<dbReference type="InterPro" id="IPR039537">
    <property type="entry name" value="Retrotran_Ty1/copia-like"/>
</dbReference>
<protein>
    <submittedName>
        <fullName evidence="20">Retrovirus-related pol polyprotein from transposon TNT 1-94</fullName>
    </submittedName>
</protein>
<proteinExistence type="predicted"/>
<feature type="region of interest" description="Disordered" evidence="18">
    <location>
        <begin position="1924"/>
        <end position="1979"/>
    </location>
</feature>
<evidence type="ECO:0000256" key="4">
    <source>
        <dbReference type="ARBA" id="ARBA00022722"/>
    </source>
</evidence>
<sequence length="2484" mass="284532">MVLEGYRYVTHSLCKCRSREVSGHRRSTSGSAQFLGDKLVSWSSKMQKSTAISMAFQSIRSSVLRQQEWRLLYAVTTFQHSRAKHIDIPLNFIKSKCSDGIVELYLSGLNYQLADSFTKPLPRERFNFLIDKLGMKSMSPEMLKRLEKDNKEHNNKTITAELERYKERVKTFEQRLNIDLSSREKMIDSQMDDMIREKLALKEQVDSLEQNLSKQIKEKESVLQTFAVFKNESKEKENKYMENEIDLEKKIKELDNIICKVGQSAQTVHMLTKPQAFYDNTHKQALGYQNPFYLKKAQRIKPTLYDGVVMSNTHVAMPVIDDEETLILEEESRSKMSEKAKDPEVIAKKISHKPIDYEKLNRLTEDFGKRFSPQQELSAEQAFWFHILNPTIEPSYTPPVIVDVPSELPKVSLVNASLKKLKFHLTQFDSVVKKRTTPNALEEGEWGFEHKKIVFNNENIPFLKSLKYIFNVFDKDFLNEITDVQTVFDQMEVVVQQSSVDKQCLEIAKKEIILENDRLLQKIMSQDVLLTVMNSMSLNNDSVNMEMQKCESCEKCLNLDAELSKSKQAYNDFLKNYSQLEKHCISLEASMQLQQEVFQNDESCVNQNAVEIQEYFEINDLKARLQDKDKTICKLKDTIQSLRENTKEENVNHDKCDLEPINKELENSVAKLLSENEQQCDSLINKLNLKSVENENLKTQIQDKVFVITSLVNDLRKIKGKEIVENVIHTPSATTIALGMFKLDLVSLPPRLLQNRDVHIDYLKHTQEQANTLRELVKQAKVKQPLDRELDFDCKYATRIQELLIYVQDTCPNAITPSPKKDVVTPMNNVKKVRFGNDQIARIIGYGDYQLGNVVISRIKYEAPAAIIKCIKNIQVRLKATARNVRTDNGTEFVNQTLREWYENVGITHQTFVACTSQQNGVVERRNWTLVEAARTMLLFSNAPLFLWAEAINRACYTQNCSLIHLRYNNTSYELMQDKKPDLSFFYVFGSLCYPTNDHEDLGKFDAKVDIGIFIGYKPAKKAFRIYNRRTQIISEMIHDAPSTSIPSSQEHEHSPIISQGFEESPKTPSFHDDPLNESPNKDSTSHGSSSNVRQIHTLFEHLSRWTKDHPIANVISDPSRSELVTCPDNVFLIKLKWIYKVKTDESGRVLKNKARLVTQGFRQEEGIDFEESFAPDNPSHVYKLKKALYGLKQAPRACPKGIFINQSKYAFEIVKKYGLHSTDFVDTPMIENKKLDEDLQGKQVDATLYRGMIGSLMYLTASRPDLNYFSPAMWPGYRYVTHSLCRCRSREVSGHRRSTSGSAQFLGDKLVSWSSKMQKSTAISNCDDLSTAQAVLMANISNYGSDVISEVPNSETYLNDMDNQSVHALQDFEQSPVMDFTDNEISSDSNIIPYSQYLQETQQATVQDTNLQAQQDSMILSVIEQMSEQMINHVNNWEKANKEQNNETITAELERYKERVKTFEQRLNIDLSSREKMIDSQMDDMIREKLALKEQVDSLEQNLSKQIKEKESVLQTFAVFKNESKEKENKYMENEIDLEKKIKELDNIICKVGQSAQTVHMLTKPQAFYDNTHKQALETLILEEESRSKMYEKAKDPEVIAKKISHKPIDYENLNRLTEDFGKRFSPQQELSAEQAFWFHILNPTIEPSYTPPVIVDVPMNMEMQECESCEKCLNLDAELSKSKQAYNDLLKNYSQLEKHSRLQDKDKTICKLKDTIKYLREKTKEENVNHDKCDLEPINKELENSVAKMLSENEQQCDSLINKLNLKSVENEDLKARIQDKVSVITSLKYDLSKMKGKEIVENVIHTPSATTIAPGMFKLDLVPLPPRLLQNRDVHIDYLRHTQEQANTLRELVKQAKVKQPLDKELDFACKYATRIQELLIYVQDTCLNAITPSPKKIVVTPMNNVKKVRFVEPLTSSSNIKQVESSNTSDSNTPVLSSTGVKCSTSNCGSKPPSNKRNDRISQTPSRNKKNKHSLSNANSKILCVTCNKSMFDGVHDKCLLDLVQNGNNHTKSAKKHKKQNIWKPMGHVFTEVGFKWKPTGRNITIVSNSCPLTRFTSTNVVPSKQTTSHSDEIQKPKIKVYSRKPENVRNIGCPDCTLVSGLGCLKHMTGNRSQLMNFVSKFLGTVRFGNDQIARIMGYGDYQLGNVIISRVYYVEGLGHNLFSVGQFCDADLEVAFRKNTCFIRNLECVDLLSGSRDTNLYTISIDDMLKSSPICLLSKASKTKSWLWHRRLSHLNFGTLNKVSKDGLARGIPRLKFQKDHLCSACALGKSKKSSHQPKAEDTNQDKLYLLYMDLCGPMRVASINGKRYILVIVDDYTRFTWVKFLKTKDEAPVAIIKCIKNIQVRLNAIVRNVQTDNETEFVNQTLRKWYENVGITHQTSVARTPQQNAIASEQFSSGPGLQYMTPATSSTRLISKPVSQQPCIPPNRNDWDSLFQPMFDEYYNPQTIDVSLVQEAAAPRAEVLADSLVSISINQDT</sequence>
<dbReference type="Pfam" id="PF22936">
    <property type="entry name" value="Pol_BBD"/>
    <property type="match status" value="1"/>
</dbReference>
<accession>A0ABQ4YYK3</accession>
<reference evidence="20" key="1">
    <citation type="journal article" date="2022" name="Int. J. Mol. Sci.">
        <title>Draft Genome of Tanacetum Coccineum: Genomic Comparison of Closely Related Tanacetum-Family Plants.</title>
        <authorList>
            <person name="Yamashiro T."/>
            <person name="Shiraishi A."/>
            <person name="Nakayama K."/>
            <person name="Satake H."/>
        </authorList>
    </citation>
    <scope>NUCLEOTIDE SEQUENCE</scope>
</reference>
<dbReference type="PANTHER" id="PTHR42648:SF11">
    <property type="entry name" value="TRANSPOSON TY4-P GAG-POL POLYPROTEIN"/>
    <property type="match status" value="1"/>
</dbReference>
<evidence type="ECO:0000256" key="12">
    <source>
        <dbReference type="ARBA" id="ARBA00022918"/>
    </source>
</evidence>
<dbReference type="PANTHER" id="PTHR42648">
    <property type="entry name" value="TRANSPOSASE, PUTATIVE-RELATED"/>
    <property type="match status" value="1"/>
</dbReference>
<evidence type="ECO:0000256" key="2">
    <source>
        <dbReference type="ARBA" id="ARBA00022612"/>
    </source>
</evidence>
<keyword evidence="3" id="KW-0645">Protease</keyword>
<keyword evidence="5" id="KW-0479">Metal-binding</keyword>
<evidence type="ECO:0000256" key="10">
    <source>
        <dbReference type="ARBA" id="ARBA00022842"/>
    </source>
</evidence>
<gene>
    <name evidence="20" type="ORF">Tco_0749238</name>
</gene>
<evidence type="ECO:0000256" key="13">
    <source>
        <dbReference type="ARBA" id="ARBA00022932"/>
    </source>
</evidence>
<dbReference type="InterPro" id="IPR012337">
    <property type="entry name" value="RNaseH-like_sf"/>
</dbReference>
<evidence type="ECO:0000256" key="17">
    <source>
        <dbReference type="SAM" id="Coils"/>
    </source>
</evidence>
<keyword evidence="13" id="KW-0548">Nucleotidyltransferase</keyword>
<dbReference type="CDD" id="cd09272">
    <property type="entry name" value="RNase_HI_RT_Ty1"/>
    <property type="match status" value="1"/>
</dbReference>
<evidence type="ECO:0000256" key="14">
    <source>
        <dbReference type="ARBA" id="ARBA00023113"/>
    </source>
</evidence>
<dbReference type="Gene3D" id="3.30.420.10">
    <property type="entry name" value="Ribonuclease H-like superfamily/Ribonuclease H"/>
    <property type="match status" value="2"/>
</dbReference>
<keyword evidence="7" id="KW-0255">Endonuclease</keyword>
<keyword evidence="13" id="KW-0239">DNA-directed DNA polymerase</keyword>
<keyword evidence="13" id="KW-0808">Transferase</keyword>
<dbReference type="Proteomes" id="UP001151760">
    <property type="component" value="Unassembled WGS sequence"/>
</dbReference>
<evidence type="ECO:0000256" key="6">
    <source>
        <dbReference type="ARBA" id="ARBA00022741"/>
    </source>
</evidence>
<feature type="domain" description="Integrase catalytic" evidence="19">
    <location>
        <begin position="808"/>
        <end position="980"/>
    </location>
</feature>
<feature type="region of interest" description="Disordered" evidence="18">
    <location>
        <begin position="1042"/>
        <end position="1092"/>
    </location>
</feature>
<keyword evidence="16" id="KW-0511">Multifunctional enzyme</keyword>
<dbReference type="InterPro" id="IPR036397">
    <property type="entry name" value="RNaseH_sf"/>
</dbReference>
<dbReference type="InterPro" id="IPR057670">
    <property type="entry name" value="SH3_retrovirus"/>
</dbReference>
<dbReference type="PROSITE" id="PS50994">
    <property type="entry name" value="INTEGRASE"/>
    <property type="match status" value="2"/>
</dbReference>
<dbReference type="Pfam" id="PF13976">
    <property type="entry name" value="gag_pre-integrs"/>
    <property type="match status" value="1"/>
</dbReference>
<keyword evidence="14" id="KW-0917">Virion maturation</keyword>
<dbReference type="InterPro" id="IPR013103">
    <property type="entry name" value="RVT_2"/>
</dbReference>
<evidence type="ECO:0000256" key="7">
    <source>
        <dbReference type="ARBA" id="ARBA00022759"/>
    </source>
</evidence>
<feature type="compositionally biased region" description="Polar residues" evidence="18">
    <location>
        <begin position="1924"/>
        <end position="1970"/>
    </location>
</feature>
<keyword evidence="10" id="KW-0460">Magnesium</keyword>
<keyword evidence="17" id="KW-0175">Coiled coil</keyword>
<keyword evidence="21" id="KW-1185">Reference proteome</keyword>
<evidence type="ECO:0000256" key="5">
    <source>
        <dbReference type="ARBA" id="ARBA00022723"/>
    </source>
</evidence>
<keyword evidence="2" id="KW-1188">Viral release from host cell</keyword>
<name>A0ABQ4YYK3_9ASTR</name>
<feature type="coiled-coil region" evidence="17">
    <location>
        <begin position="1428"/>
        <end position="1517"/>
    </location>
</feature>
<keyword evidence="9" id="KW-0067">ATP-binding</keyword>
<keyword evidence="4" id="KW-0540">Nuclease</keyword>
<feature type="coiled-coil region" evidence="17">
    <location>
        <begin position="143"/>
        <end position="225"/>
    </location>
</feature>
<dbReference type="Pfam" id="PF07727">
    <property type="entry name" value="RVT_2"/>
    <property type="match status" value="1"/>
</dbReference>
<dbReference type="EMBL" id="BQNB010010844">
    <property type="protein sequence ID" value="GJS82697.1"/>
    <property type="molecule type" value="Genomic_DNA"/>
</dbReference>
<reference evidence="20" key="2">
    <citation type="submission" date="2022-01" db="EMBL/GenBank/DDBJ databases">
        <authorList>
            <person name="Yamashiro T."/>
            <person name="Shiraishi A."/>
            <person name="Satake H."/>
            <person name="Nakayama K."/>
        </authorList>
    </citation>
    <scope>NUCLEOTIDE SEQUENCE</scope>
</reference>
<feature type="domain" description="Integrase catalytic" evidence="19">
    <location>
        <begin position="2280"/>
        <end position="2398"/>
    </location>
</feature>
<evidence type="ECO:0000313" key="21">
    <source>
        <dbReference type="Proteomes" id="UP001151760"/>
    </source>
</evidence>
<evidence type="ECO:0000256" key="8">
    <source>
        <dbReference type="ARBA" id="ARBA00022801"/>
    </source>
</evidence>
<keyword evidence="8" id="KW-0378">Hydrolase</keyword>
<comment type="function">
    <text evidence="1">The aspartyl protease (PR) mediates the proteolytic cleavages of the Gag and Gag-Pol polyproteins after assembly of the VLP.</text>
</comment>
<evidence type="ECO:0000256" key="9">
    <source>
        <dbReference type="ARBA" id="ARBA00022840"/>
    </source>
</evidence>
<evidence type="ECO:0000256" key="18">
    <source>
        <dbReference type="SAM" id="MobiDB-lite"/>
    </source>
</evidence>
<dbReference type="InterPro" id="IPR001584">
    <property type="entry name" value="Integrase_cat-core"/>
</dbReference>
<evidence type="ECO:0000313" key="20">
    <source>
        <dbReference type="EMBL" id="GJS82697.1"/>
    </source>
</evidence>
<evidence type="ECO:0000259" key="19">
    <source>
        <dbReference type="PROSITE" id="PS50994"/>
    </source>
</evidence>
<dbReference type="InterPro" id="IPR025724">
    <property type="entry name" value="GAG-pre-integrase_dom"/>
</dbReference>
<keyword evidence="15" id="KW-0233">DNA recombination</keyword>
<comment type="caution">
    <text evidence="20">The sequence shown here is derived from an EMBL/GenBank/DDBJ whole genome shotgun (WGS) entry which is preliminary data.</text>
</comment>
<evidence type="ECO:0000256" key="15">
    <source>
        <dbReference type="ARBA" id="ARBA00023172"/>
    </source>
</evidence>
<dbReference type="Pfam" id="PF25597">
    <property type="entry name" value="SH3_retrovirus"/>
    <property type="match status" value="1"/>
</dbReference>
<evidence type="ECO:0000256" key="1">
    <source>
        <dbReference type="ARBA" id="ARBA00002180"/>
    </source>
</evidence>
<evidence type="ECO:0000256" key="3">
    <source>
        <dbReference type="ARBA" id="ARBA00022670"/>
    </source>
</evidence>
<evidence type="ECO:0000256" key="16">
    <source>
        <dbReference type="ARBA" id="ARBA00023268"/>
    </source>
</evidence>
<evidence type="ECO:0000256" key="11">
    <source>
        <dbReference type="ARBA" id="ARBA00022908"/>
    </source>
</evidence>